<evidence type="ECO:0000256" key="6">
    <source>
        <dbReference type="ARBA" id="ARBA00022989"/>
    </source>
</evidence>
<dbReference type="Gene3D" id="3.30.450.40">
    <property type="match status" value="1"/>
</dbReference>
<evidence type="ECO:0000259" key="9">
    <source>
        <dbReference type="SMART" id="SM00065"/>
    </source>
</evidence>
<keyword evidence="3" id="KW-0808">Transferase</keyword>
<dbReference type="InterPro" id="IPR036890">
    <property type="entry name" value="HATPase_C_sf"/>
</dbReference>
<keyword evidence="7" id="KW-0902">Two-component regulatory system</keyword>
<evidence type="ECO:0000256" key="3">
    <source>
        <dbReference type="ARBA" id="ARBA00022679"/>
    </source>
</evidence>
<evidence type="ECO:0000313" key="10">
    <source>
        <dbReference type="EMBL" id="MDN2482720.1"/>
    </source>
</evidence>
<dbReference type="Gene3D" id="3.30.565.10">
    <property type="entry name" value="Histidine kinase-like ATPase, C-terminal domain"/>
    <property type="match status" value="1"/>
</dbReference>
<dbReference type="CDD" id="cd16917">
    <property type="entry name" value="HATPase_UhpB-NarQ-NarX-like"/>
    <property type="match status" value="1"/>
</dbReference>
<feature type="domain" description="GAF" evidence="9">
    <location>
        <begin position="22"/>
        <end position="169"/>
    </location>
</feature>
<accession>A0ABT7Y431</accession>
<dbReference type="SUPFAM" id="SSF55781">
    <property type="entry name" value="GAF domain-like"/>
    <property type="match status" value="1"/>
</dbReference>
<sequence>MERIKDVLISISSKLLDSHTADMEKAITEVLDECRTALNVDRISCLPLDNAVVENWFHYEAIGVGIPPVQKQIPASVVLEYRRLIEQGQVVCSDTSPDLMELASNLQRERPLRHVLIPIRAMGKPWGLMACANFVSSQQFDEDFVHSATILGNIIASSIARVTHYDELKRSQQEVIARNRRIIGERERERRNIARDLHDDFSQRLASLGIEMGLAASLCDEASRPVIMQCANGLADITRDIQHLSRHLHPVVIERVGLHAAIESHAKQIGERTGLIMTVDLDHDVVFDDETALHIYRIIQESLSNVVKHANASQVWIKLHKHKNQWVDLIIRDDSVGIANQGMVMNSPSLGLQSMVERGELIGAQVSFKSNAPKSGLSVKLSIQQMGDH</sequence>
<evidence type="ECO:0000256" key="8">
    <source>
        <dbReference type="ARBA" id="ARBA00023136"/>
    </source>
</evidence>
<reference evidence="10" key="1">
    <citation type="submission" date="2024-05" db="EMBL/GenBank/DDBJ databases">
        <title>Genome Sequences of Four Agar- Degrading Marine Bacteria.</title>
        <authorList>
            <person name="Phillips E.K."/>
            <person name="Shaffer J.C."/>
            <person name="Henson M.W."/>
            <person name="Temperton B."/>
            <person name="Thrash C.J."/>
            <person name="Martin M.O."/>
        </authorList>
    </citation>
    <scope>NUCLEOTIDE SEQUENCE</scope>
    <source>
        <strain evidence="10">EKP203</strain>
    </source>
</reference>
<dbReference type="InterPro" id="IPR003018">
    <property type="entry name" value="GAF"/>
</dbReference>
<keyword evidence="6" id="KW-1133">Transmembrane helix</keyword>
<dbReference type="EMBL" id="JAUEOZ010000002">
    <property type="protein sequence ID" value="MDN2482720.1"/>
    <property type="molecule type" value="Genomic_DNA"/>
</dbReference>
<keyword evidence="8" id="KW-0472">Membrane</keyword>
<keyword evidence="5 10" id="KW-0418">Kinase</keyword>
<proteinExistence type="predicted"/>
<dbReference type="GO" id="GO:0016301">
    <property type="term" value="F:kinase activity"/>
    <property type="evidence" value="ECO:0007669"/>
    <property type="project" value="UniProtKB-KW"/>
</dbReference>
<dbReference type="PANTHER" id="PTHR24421">
    <property type="entry name" value="NITRATE/NITRITE SENSOR PROTEIN NARX-RELATED"/>
    <property type="match status" value="1"/>
</dbReference>
<gene>
    <name evidence="10" type="ORF">QWJ08_15380</name>
</gene>
<evidence type="ECO:0000256" key="1">
    <source>
        <dbReference type="ARBA" id="ARBA00004651"/>
    </source>
</evidence>
<keyword evidence="11" id="KW-1185">Reference proteome</keyword>
<dbReference type="Proteomes" id="UP001169719">
    <property type="component" value="Unassembled WGS sequence"/>
</dbReference>
<dbReference type="Pfam" id="PF07730">
    <property type="entry name" value="HisKA_3"/>
    <property type="match status" value="1"/>
</dbReference>
<evidence type="ECO:0000313" key="11">
    <source>
        <dbReference type="Proteomes" id="UP001169719"/>
    </source>
</evidence>
<comment type="caution">
    <text evidence="10">The sequence shown here is derived from an EMBL/GenBank/DDBJ whole genome shotgun (WGS) entry which is preliminary data.</text>
</comment>
<dbReference type="InterPro" id="IPR011712">
    <property type="entry name" value="Sig_transdc_His_kin_sub3_dim/P"/>
</dbReference>
<dbReference type="SMART" id="SM00065">
    <property type="entry name" value="GAF"/>
    <property type="match status" value="1"/>
</dbReference>
<dbReference type="Pfam" id="PF01590">
    <property type="entry name" value="GAF"/>
    <property type="match status" value="1"/>
</dbReference>
<evidence type="ECO:0000256" key="5">
    <source>
        <dbReference type="ARBA" id="ARBA00022777"/>
    </source>
</evidence>
<dbReference type="InterPro" id="IPR050482">
    <property type="entry name" value="Sensor_HK_TwoCompSys"/>
</dbReference>
<protein>
    <submittedName>
        <fullName evidence="10">GAF domain-containing sensor histidine kinase</fullName>
    </submittedName>
</protein>
<organism evidence="10 11">
    <name type="scientific">Vibrio agarivorans</name>
    <dbReference type="NCBI Taxonomy" id="153622"/>
    <lineage>
        <taxon>Bacteria</taxon>
        <taxon>Pseudomonadati</taxon>
        <taxon>Pseudomonadota</taxon>
        <taxon>Gammaproteobacteria</taxon>
        <taxon>Vibrionales</taxon>
        <taxon>Vibrionaceae</taxon>
        <taxon>Vibrio</taxon>
    </lineage>
</organism>
<dbReference type="PANTHER" id="PTHR24421:SF37">
    <property type="entry name" value="SENSOR HISTIDINE KINASE NARS"/>
    <property type="match status" value="1"/>
</dbReference>
<keyword evidence="4" id="KW-0812">Transmembrane</keyword>
<evidence type="ECO:0000256" key="2">
    <source>
        <dbReference type="ARBA" id="ARBA00022475"/>
    </source>
</evidence>
<dbReference type="Gene3D" id="1.20.5.1930">
    <property type="match status" value="1"/>
</dbReference>
<evidence type="ECO:0000256" key="7">
    <source>
        <dbReference type="ARBA" id="ARBA00023012"/>
    </source>
</evidence>
<dbReference type="InterPro" id="IPR029016">
    <property type="entry name" value="GAF-like_dom_sf"/>
</dbReference>
<dbReference type="Pfam" id="PF02518">
    <property type="entry name" value="HATPase_c"/>
    <property type="match status" value="1"/>
</dbReference>
<dbReference type="RefSeq" id="WP_289962773.1">
    <property type="nucleotide sequence ID" value="NZ_JAUEOZ010000002.1"/>
</dbReference>
<evidence type="ECO:0000256" key="4">
    <source>
        <dbReference type="ARBA" id="ARBA00022692"/>
    </source>
</evidence>
<keyword evidence="2" id="KW-1003">Cell membrane</keyword>
<comment type="subcellular location">
    <subcellularLocation>
        <location evidence="1">Cell membrane</location>
        <topology evidence="1">Multi-pass membrane protein</topology>
    </subcellularLocation>
</comment>
<dbReference type="InterPro" id="IPR003594">
    <property type="entry name" value="HATPase_dom"/>
</dbReference>
<dbReference type="SUPFAM" id="SSF55874">
    <property type="entry name" value="ATPase domain of HSP90 chaperone/DNA topoisomerase II/histidine kinase"/>
    <property type="match status" value="1"/>
</dbReference>
<name>A0ABT7Y431_9VIBR</name>